<feature type="transmembrane region" description="Helical" evidence="1">
    <location>
        <begin position="103"/>
        <end position="125"/>
    </location>
</feature>
<evidence type="ECO:0000256" key="1">
    <source>
        <dbReference type="SAM" id="Phobius"/>
    </source>
</evidence>
<dbReference type="EMBL" id="JBHLUE010000008">
    <property type="protein sequence ID" value="MFC0564855.1"/>
    <property type="molecule type" value="Genomic_DNA"/>
</dbReference>
<comment type="caution">
    <text evidence="2">The sequence shown here is derived from an EMBL/GenBank/DDBJ whole genome shotgun (WGS) entry which is preliminary data.</text>
</comment>
<dbReference type="Proteomes" id="UP001589894">
    <property type="component" value="Unassembled WGS sequence"/>
</dbReference>
<proteinExistence type="predicted"/>
<keyword evidence="1" id="KW-0472">Membrane</keyword>
<evidence type="ECO:0000313" key="2">
    <source>
        <dbReference type="EMBL" id="MFC0564855.1"/>
    </source>
</evidence>
<keyword evidence="1" id="KW-1133">Transmembrane helix</keyword>
<gene>
    <name evidence="2" type="ORF">ACFFHU_12010</name>
</gene>
<keyword evidence="1" id="KW-0812">Transmembrane</keyword>
<evidence type="ECO:0000313" key="3">
    <source>
        <dbReference type="Proteomes" id="UP001589894"/>
    </source>
</evidence>
<keyword evidence="3" id="KW-1185">Reference proteome</keyword>
<name>A0ABV6NVR9_9ACTN</name>
<accession>A0ABV6NVR9</accession>
<organism evidence="2 3">
    <name type="scientific">Plantactinospora siamensis</name>
    <dbReference type="NCBI Taxonomy" id="555372"/>
    <lineage>
        <taxon>Bacteria</taxon>
        <taxon>Bacillati</taxon>
        <taxon>Actinomycetota</taxon>
        <taxon>Actinomycetes</taxon>
        <taxon>Micromonosporales</taxon>
        <taxon>Micromonosporaceae</taxon>
        <taxon>Plantactinospora</taxon>
    </lineage>
</organism>
<protein>
    <submittedName>
        <fullName evidence="2">DUF3592 domain-containing protein</fullName>
    </submittedName>
</protein>
<dbReference type="RefSeq" id="WP_377338262.1">
    <property type="nucleotide sequence ID" value="NZ_JBHLUE010000008.1"/>
</dbReference>
<sequence>MGVVVVIGFAIATYQIWSNDNALRDRGRQASATVIKVHSGKAGRTVVQFSTAEGRQLTALIGQGDGAPGWQPRVGDEVPIVYDPQKPTADVRDARAPENHHTAYFSLAVTIFGAIAVPIAAVALIRANRRDREG</sequence>
<reference evidence="2 3" key="1">
    <citation type="submission" date="2024-09" db="EMBL/GenBank/DDBJ databases">
        <authorList>
            <person name="Sun Q."/>
            <person name="Mori K."/>
        </authorList>
    </citation>
    <scope>NUCLEOTIDE SEQUENCE [LARGE SCALE GENOMIC DNA]</scope>
    <source>
        <strain evidence="2 3">TBRC 2205</strain>
    </source>
</reference>